<proteinExistence type="predicted"/>
<evidence type="ECO:0000313" key="2">
    <source>
        <dbReference type="Proteomes" id="UP001157502"/>
    </source>
</evidence>
<dbReference type="Proteomes" id="UP001157502">
    <property type="component" value="Chromosome 23"/>
</dbReference>
<protein>
    <submittedName>
        <fullName evidence="1">Uncharacterized protein</fullName>
    </submittedName>
</protein>
<keyword evidence="2" id="KW-1185">Reference proteome</keyword>
<dbReference type="EMBL" id="CM055750">
    <property type="protein sequence ID" value="KAJ7993920.1"/>
    <property type="molecule type" value="Genomic_DNA"/>
</dbReference>
<name>A0ACC2FRQ4_DALPE</name>
<accession>A0ACC2FRQ4</accession>
<organism evidence="1 2">
    <name type="scientific">Dallia pectoralis</name>
    <name type="common">Alaska blackfish</name>
    <dbReference type="NCBI Taxonomy" id="75939"/>
    <lineage>
        <taxon>Eukaryota</taxon>
        <taxon>Metazoa</taxon>
        <taxon>Chordata</taxon>
        <taxon>Craniata</taxon>
        <taxon>Vertebrata</taxon>
        <taxon>Euteleostomi</taxon>
        <taxon>Actinopterygii</taxon>
        <taxon>Neopterygii</taxon>
        <taxon>Teleostei</taxon>
        <taxon>Protacanthopterygii</taxon>
        <taxon>Esociformes</taxon>
        <taxon>Umbridae</taxon>
        <taxon>Dallia</taxon>
    </lineage>
</organism>
<comment type="caution">
    <text evidence="1">The sequence shown here is derived from an EMBL/GenBank/DDBJ whole genome shotgun (WGS) entry which is preliminary data.</text>
</comment>
<sequence>MKHVLRSSCFLPSRLTLQLCLPVSHILCPVSLAAAQANAGAELECQKRWRSHDRSSRLRTALSGLLSCWFGPVSALCPVLGFSVPSGFVSADGHHVQAWNVGMPA</sequence>
<gene>
    <name evidence="1" type="ORF">DPEC_G00259690</name>
</gene>
<reference evidence="1" key="1">
    <citation type="submission" date="2021-05" db="EMBL/GenBank/DDBJ databases">
        <authorList>
            <person name="Pan Q."/>
            <person name="Jouanno E."/>
            <person name="Zahm M."/>
            <person name="Klopp C."/>
            <person name="Cabau C."/>
            <person name="Louis A."/>
            <person name="Berthelot C."/>
            <person name="Parey E."/>
            <person name="Roest Crollius H."/>
            <person name="Montfort J."/>
            <person name="Robinson-Rechavi M."/>
            <person name="Bouchez O."/>
            <person name="Lampietro C."/>
            <person name="Lopez Roques C."/>
            <person name="Donnadieu C."/>
            <person name="Postlethwait J."/>
            <person name="Bobe J."/>
            <person name="Dillon D."/>
            <person name="Chandos A."/>
            <person name="von Hippel F."/>
            <person name="Guiguen Y."/>
        </authorList>
    </citation>
    <scope>NUCLEOTIDE SEQUENCE</scope>
    <source>
        <strain evidence="1">YG-Jan2019</strain>
    </source>
</reference>
<evidence type="ECO:0000313" key="1">
    <source>
        <dbReference type="EMBL" id="KAJ7993920.1"/>
    </source>
</evidence>